<name>A0A3N6PDF5_9CYAN</name>
<evidence type="ECO:0000259" key="1">
    <source>
        <dbReference type="Pfam" id="PF07992"/>
    </source>
</evidence>
<proteinExistence type="predicted"/>
<dbReference type="Pfam" id="PF07992">
    <property type="entry name" value="Pyr_redox_2"/>
    <property type="match status" value="1"/>
</dbReference>
<dbReference type="OrthoDB" id="538871at2"/>
<evidence type="ECO:0000313" key="3">
    <source>
        <dbReference type="EMBL" id="RQH47212.1"/>
    </source>
</evidence>
<feature type="domain" description="Digeranylgeranylglycerophospholipid reductase catalytic" evidence="2">
    <location>
        <begin position="193"/>
        <end position="264"/>
    </location>
</feature>
<dbReference type="RefSeq" id="WP_124154528.1">
    <property type="nucleotide sequence ID" value="NZ_CAWOLW010000301.1"/>
</dbReference>
<dbReference type="InterPro" id="IPR054715">
    <property type="entry name" value="GGR_cat"/>
</dbReference>
<dbReference type="PANTHER" id="PTHR42685:SF22">
    <property type="entry name" value="CONDITIONED MEDIUM FACTOR RECEPTOR 1"/>
    <property type="match status" value="1"/>
</dbReference>
<evidence type="ECO:0000259" key="2">
    <source>
        <dbReference type="Pfam" id="PF22578"/>
    </source>
</evidence>
<dbReference type="Proteomes" id="UP000269154">
    <property type="component" value="Unassembled WGS sequence"/>
</dbReference>
<evidence type="ECO:0000313" key="4">
    <source>
        <dbReference type="Proteomes" id="UP000269154"/>
    </source>
</evidence>
<comment type="caution">
    <text evidence="3">The sequence shown here is derived from an EMBL/GenBank/DDBJ whole genome shotgun (WGS) entry which is preliminary data.</text>
</comment>
<reference evidence="3 4" key="1">
    <citation type="journal article" date="2018" name="ACS Chem. Biol.">
        <title>Ketoreductase domain dysfunction expands chemodiversity: malyngamide biosynthesis in the cyanobacterium Okeania hirsuta.</title>
        <authorList>
            <person name="Moss N.A."/>
            <person name="Leao T."/>
            <person name="Rankin M."/>
            <person name="McCullough T.M."/>
            <person name="Qu P."/>
            <person name="Korobeynikov A."/>
            <person name="Smith J.L."/>
            <person name="Gerwick L."/>
            <person name="Gerwick W.H."/>
        </authorList>
    </citation>
    <scope>NUCLEOTIDE SEQUENCE [LARGE SCALE GENOMIC DNA]</scope>
    <source>
        <strain evidence="3 4">PAB10Feb10-1</strain>
    </source>
</reference>
<dbReference type="PANTHER" id="PTHR42685">
    <property type="entry name" value="GERANYLGERANYL DIPHOSPHATE REDUCTASE"/>
    <property type="match status" value="1"/>
</dbReference>
<sequence>MNNRNDFNVVVIGAGPAGCQCARSLAKLGRKVLLVEQHETFNKNDFSSAATPQETLDKFDLPETVVGSYWQKISIVTTNVNHTWASPKILGAVLNFAKLREFLAGEVESYGGKVWMGCRYTKNFQEEGKTVVEMRRFGGEKFTVSTEVLVDATGPARAVMYDKKSGQPQFLTAAGIEYLIEVEGREYEKYAKDLIFFLGHKWMPKGYSWIFPMEPEKHRLKIGVARFNLEHKQIVETKSMRWYLELLIKDYMKLEEYELIDSHGSTVRYSVGLKDIYYQDNIIAIGDAVSTINMLGGEGIRHGMDNAEIASKYIEKYLDQRLSSFRSYQREMQRRYAIKWNISEQMGRRRYMQDSDELIDKGVNYLRSLTVEDMMNILFAYNFQKLYKGLGKYLQRKIKLVWQQVQAFSGQLSAISYELLTHYFGRKN</sequence>
<dbReference type="Gene3D" id="3.50.50.60">
    <property type="entry name" value="FAD/NAD(P)-binding domain"/>
    <property type="match status" value="1"/>
</dbReference>
<accession>A0A3N6PDF5</accession>
<dbReference type="SUPFAM" id="SSF51905">
    <property type="entry name" value="FAD/NAD(P)-binding domain"/>
    <property type="match status" value="1"/>
</dbReference>
<dbReference type="AlphaFoldDB" id="A0A3N6PDF5"/>
<dbReference type="InterPro" id="IPR036188">
    <property type="entry name" value="FAD/NAD-bd_sf"/>
</dbReference>
<dbReference type="EMBL" id="RCBY01000037">
    <property type="protein sequence ID" value="RQH47212.1"/>
    <property type="molecule type" value="Genomic_DNA"/>
</dbReference>
<organism evidence="3 4">
    <name type="scientific">Okeania hirsuta</name>
    <dbReference type="NCBI Taxonomy" id="1458930"/>
    <lineage>
        <taxon>Bacteria</taxon>
        <taxon>Bacillati</taxon>
        <taxon>Cyanobacteriota</taxon>
        <taxon>Cyanophyceae</taxon>
        <taxon>Oscillatoriophycideae</taxon>
        <taxon>Oscillatoriales</taxon>
        <taxon>Microcoleaceae</taxon>
        <taxon>Okeania</taxon>
    </lineage>
</organism>
<protein>
    <submittedName>
        <fullName evidence="3">NAD(P)/FAD-dependent oxidoreductase</fullName>
    </submittedName>
</protein>
<dbReference type="InterPro" id="IPR050407">
    <property type="entry name" value="Geranylgeranyl_reductase"/>
</dbReference>
<keyword evidence="4" id="KW-1185">Reference proteome</keyword>
<dbReference type="GO" id="GO:0016491">
    <property type="term" value="F:oxidoreductase activity"/>
    <property type="evidence" value="ECO:0007669"/>
    <property type="project" value="InterPro"/>
</dbReference>
<dbReference type="Pfam" id="PF22578">
    <property type="entry name" value="GGR_cat"/>
    <property type="match status" value="1"/>
</dbReference>
<dbReference type="InterPro" id="IPR023753">
    <property type="entry name" value="FAD/NAD-binding_dom"/>
</dbReference>
<gene>
    <name evidence="3" type="ORF">D5R40_09210</name>
</gene>
<feature type="domain" description="FAD/NAD(P)-binding" evidence="1">
    <location>
        <begin position="7"/>
        <end position="158"/>
    </location>
</feature>
<dbReference type="PRINTS" id="PR00411">
    <property type="entry name" value="PNDRDTASEI"/>
</dbReference>